<gene>
    <name evidence="2" type="ORF">CAFE_31370</name>
</gene>
<evidence type="ECO:0000313" key="3">
    <source>
        <dbReference type="Proteomes" id="UP000469440"/>
    </source>
</evidence>
<dbReference type="RefSeq" id="WP_156991162.1">
    <property type="nucleotide sequence ID" value="NZ_VWXL01000092.1"/>
</dbReference>
<dbReference type="Proteomes" id="UP000469440">
    <property type="component" value="Unassembled WGS sequence"/>
</dbReference>
<dbReference type="AlphaFoldDB" id="A0A6N8I2N8"/>
<dbReference type="EMBL" id="VWXL01000092">
    <property type="protein sequence ID" value="MVB12401.1"/>
    <property type="molecule type" value="Genomic_DNA"/>
</dbReference>
<comment type="caution">
    <text evidence="2">The sequence shown here is derived from an EMBL/GenBank/DDBJ whole genome shotgun (WGS) entry which is preliminary data.</text>
</comment>
<sequence length="84" mass="9143">MKKLVSLFLALVIMSTASIDAFAATTSNVDADIASSKTTSIKDSDLQYLETAFSILMEAPDEFLKTASDTEIRDYFKLKGLGNL</sequence>
<organism evidence="2 3">
    <name type="scientific">Caproicibacter fermentans</name>
    <dbReference type="NCBI Taxonomy" id="2576756"/>
    <lineage>
        <taxon>Bacteria</taxon>
        <taxon>Bacillati</taxon>
        <taxon>Bacillota</taxon>
        <taxon>Clostridia</taxon>
        <taxon>Eubacteriales</taxon>
        <taxon>Acutalibacteraceae</taxon>
        <taxon>Caproicibacter</taxon>
    </lineage>
</organism>
<keyword evidence="3" id="KW-1185">Reference proteome</keyword>
<reference evidence="2 3" key="1">
    <citation type="submission" date="2019-09" db="EMBL/GenBank/DDBJ databases">
        <title>Genome sequence of Clostridium sp. EA1.</title>
        <authorList>
            <person name="Poehlein A."/>
            <person name="Bengelsdorf F.R."/>
            <person name="Daniel R."/>
        </authorList>
    </citation>
    <scope>NUCLEOTIDE SEQUENCE [LARGE SCALE GENOMIC DNA]</scope>
    <source>
        <strain evidence="2 3">EA1</strain>
    </source>
</reference>
<proteinExistence type="predicted"/>
<evidence type="ECO:0000313" key="2">
    <source>
        <dbReference type="EMBL" id="MVB12401.1"/>
    </source>
</evidence>
<evidence type="ECO:0000256" key="1">
    <source>
        <dbReference type="SAM" id="SignalP"/>
    </source>
</evidence>
<feature type="signal peptide" evidence="1">
    <location>
        <begin position="1"/>
        <end position="23"/>
    </location>
</feature>
<protein>
    <submittedName>
        <fullName evidence="2">Uncharacterized protein</fullName>
    </submittedName>
</protein>
<keyword evidence="1" id="KW-0732">Signal</keyword>
<name>A0A6N8I2N8_9FIRM</name>
<accession>A0A6N8I2N8</accession>
<feature type="chain" id="PRO_5026760767" evidence="1">
    <location>
        <begin position="24"/>
        <end position="84"/>
    </location>
</feature>